<accession>A6DM76</accession>
<dbReference type="OrthoDB" id="10007055at2"/>
<evidence type="ECO:0000313" key="1">
    <source>
        <dbReference type="EMBL" id="EDM27374.1"/>
    </source>
</evidence>
<dbReference type="Proteomes" id="UP000004947">
    <property type="component" value="Unassembled WGS sequence"/>
</dbReference>
<dbReference type="eggNOG" id="ENOG502ZG85">
    <property type="taxonomic scope" value="Bacteria"/>
</dbReference>
<gene>
    <name evidence="1" type="ORF">LNTAR_21710</name>
</gene>
<dbReference type="RefSeq" id="WP_007278977.1">
    <property type="nucleotide sequence ID" value="NZ_ABCK01000010.1"/>
</dbReference>
<dbReference type="AlphaFoldDB" id="A6DM76"/>
<dbReference type="EMBL" id="ABCK01000010">
    <property type="protein sequence ID" value="EDM27374.1"/>
    <property type="molecule type" value="Genomic_DNA"/>
</dbReference>
<sequence>MSNRTYLCIKCRTSKRAEARYGLNSNFRCSNCQQDLWELEWRWRIPKKTDDKAWEELEEKVISESEEWLKRRTEIGQEKIEKIERLIIHFEKQKDSERKYKKLKSLKTEIETIKKKYT</sequence>
<evidence type="ECO:0000313" key="2">
    <source>
        <dbReference type="Proteomes" id="UP000004947"/>
    </source>
</evidence>
<organism evidence="1 2">
    <name type="scientific">Lentisphaera araneosa HTCC2155</name>
    <dbReference type="NCBI Taxonomy" id="313628"/>
    <lineage>
        <taxon>Bacteria</taxon>
        <taxon>Pseudomonadati</taxon>
        <taxon>Lentisphaerota</taxon>
        <taxon>Lentisphaeria</taxon>
        <taxon>Lentisphaerales</taxon>
        <taxon>Lentisphaeraceae</taxon>
        <taxon>Lentisphaera</taxon>
    </lineage>
</organism>
<proteinExistence type="predicted"/>
<name>A6DM76_9BACT</name>
<comment type="caution">
    <text evidence="1">The sequence shown here is derived from an EMBL/GenBank/DDBJ whole genome shotgun (WGS) entry which is preliminary data.</text>
</comment>
<dbReference type="STRING" id="313628.LNTAR_21710"/>
<reference evidence="1 2" key="1">
    <citation type="journal article" date="2010" name="J. Bacteriol.">
        <title>Genome sequence of Lentisphaera araneosa HTCC2155T, the type species of the order Lentisphaerales in the phylum Lentisphaerae.</title>
        <authorList>
            <person name="Thrash J.C."/>
            <person name="Cho J.C."/>
            <person name="Vergin K.L."/>
            <person name="Morris R.M."/>
            <person name="Giovannoni S.J."/>
        </authorList>
    </citation>
    <scope>NUCLEOTIDE SEQUENCE [LARGE SCALE GENOMIC DNA]</scope>
    <source>
        <strain evidence="1 2">HTCC2155</strain>
    </source>
</reference>
<protein>
    <submittedName>
        <fullName evidence="1">Uncharacterized protein</fullName>
    </submittedName>
</protein>
<keyword evidence="2" id="KW-1185">Reference proteome</keyword>